<dbReference type="RefSeq" id="WP_147192402.1">
    <property type="nucleotide sequence ID" value="NZ_CP042435.1"/>
</dbReference>
<dbReference type="Proteomes" id="UP000321533">
    <property type="component" value="Chromosome"/>
</dbReference>
<dbReference type="EMBL" id="CP042435">
    <property type="protein sequence ID" value="QEC69525.1"/>
    <property type="molecule type" value="Genomic_DNA"/>
</dbReference>
<proteinExistence type="predicted"/>
<protein>
    <submittedName>
        <fullName evidence="2">Uncharacterized protein</fullName>
    </submittedName>
</protein>
<gene>
    <name evidence="2" type="ORF">FRZ67_20280</name>
</gene>
<dbReference type="CDD" id="cd06241">
    <property type="entry name" value="M14-like"/>
    <property type="match status" value="1"/>
</dbReference>
<evidence type="ECO:0000313" key="3">
    <source>
        <dbReference type="Proteomes" id="UP000321533"/>
    </source>
</evidence>
<evidence type="ECO:0000313" key="2">
    <source>
        <dbReference type="EMBL" id="QEC69525.1"/>
    </source>
</evidence>
<dbReference type="OrthoDB" id="9767214at2"/>
<feature type="signal peptide" evidence="1">
    <location>
        <begin position="1"/>
        <end position="18"/>
    </location>
</feature>
<reference evidence="2 3" key="1">
    <citation type="journal article" date="2016" name="Int. J. Syst. Evol. Microbiol.">
        <title>Panacibacter ginsenosidivorans gen. nov., sp. nov., with ginsenoside converting activity isolated from soil of a ginseng field.</title>
        <authorList>
            <person name="Siddiqi M.Z."/>
            <person name="Muhammad Shafi S."/>
            <person name="Choi K.D."/>
            <person name="Im W.T."/>
        </authorList>
    </citation>
    <scope>NUCLEOTIDE SEQUENCE [LARGE SCALE GENOMIC DNA]</scope>
    <source>
        <strain evidence="2 3">Gsoil1550</strain>
    </source>
</reference>
<dbReference type="Gene3D" id="3.40.630.10">
    <property type="entry name" value="Zn peptidases"/>
    <property type="match status" value="1"/>
</dbReference>
<evidence type="ECO:0000256" key="1">
    <source>
        <dbReference type="SAM" id="SignalP"/>
    </source>
</evidence>
<organism evidence="2 3">
    <name type="scientific">Panacibacter ginsenosidivorans</name>
    <dbReference type="NCBI Taxonomy" id="1813871"/>
    <lineage>
        <taxon>Bacteria</taxon>
        <taxon>Pseudomonadati</taxon>
        <taxon>Bacteroidota</taxon>
        <taxon>Chitinophagia</taxon>
        <taxon>Chitinophagales</taxon>
        <taxon>Chitinophagaceae</taxon>
        <taxon>Panacibacter</taxon>
    </lineage>
</organism>
<accession>A0A5B8VEN5</accession>
<keyword evidence="1" id="KW-0732">Signal</keyword>
<feature type="chain" id="PRO_5023029776" evidence="1">
    <location>
        <begin position="19"/>
        <end position="575"/>
    </location>
</feature>
<keyword evidence="3" id="KW-1185">Reference proteome</keyword>
<dbReference type="KEGG" id="pgin:FRZ67_20280"/>
<dbReference type="SUPFAM" id="SSF53187">
    <property type="entry name" value="Zn-dependent exopeptidases"/>
    <property type="match status" value="1"/>
</dbReference>
<dbReference type="AlphaFoldDB" id="A0A5B8VEN5"/>
<sequence>MKKLIISIFLLNNIAGLAQQFTTTFEKTKGLQTVTYFGCTDYYNALKAKFNTIDIKKFDTTDAGYPLQLVIFSNDRNFNPAEWHRKNKVVILVNNGIHPGEPDGVDASMMLMRDLATGKLKIPVNVVIAAIPIYNIGGSLNRNNFSRVNQNGPESYGFRGNSQNLDLNRDFIKADSKDAHAFEEIFQWLDPDIFIDNHVSDGADYQHTMTMLTTQHNKLGGEIGSFLHETFEPALFKSMEAKQWPMCPYVNFEEGNVETGWEAFYDPPRYSSGYAALFQTIAFVPETHMLKPFKDRVISTYAFMQTVIEQAGTYAAEIIAKRKASIEAVEQQKNFTISWQVDSSKYDLIPFKGYEAAYKTSVVTDMQRLYYDHNKPFEKQVKFYNTYKPMLTIQKPKAYIIPQGWQNAIDLLKLNGVRFDRIKKDTVINVSYYHIDDYKSAARPYEKHHFNYNVKVTEMPGSIRFLKGDYIIYTGQRADRYIVETLEPQADDSYFHWNFFDAILQQKEGYSDYRWEDVAADFLQQHPELRTQLEEKKRTDTAFAASSAAQLNFVYKNSPYYEPEHLRYPVYRLMQ</sequence>
<name>A0A5B8VEN5_9BACT</name>